<dbReference type="InterPro" id="IPR036047">
    <property type="entry name" value="F-box-like_dom_sf"/>
</dbReference>
<accession>J4ICH1</accession>
<dbReference type="Proteomes" id="UP000006352">
    <property type="component" value="Unassembled WGS sequence"/>
</dbReference>
<reference evidence="2 3" key="1">
    <citation type="journal article" date="2012" name="Appl. Environ. Microbiol.">
        <title>Short-read sequencing for genomic analysis of the brown rot fungus Fibroporia radiculosa.</title>
        <authorList>
            <person name="Tang J.D."/>
            <person name="Perkins A.D."/>
            <person name="Sonstegard T.S."/>
            <person name="Schroeder S.G."/>
            <person name="Burgess S.C."/>
            <person name="Diehl S.V."/>
        </authorList>
    </citation>
    <scope>NUCLEOTIDE SEQUENCE [LARGE SCALE GENOMIC DNA]</scope>
    <source>
        <strain evidence="2 3">TFFH 294</strain>
    </source>
</reference>
<organism evidence="2 3">
    <name type="scientific">Fibroporia radiculosa</name>
    <dbReference type="NCBI Taxonomy" id="599839"/>
    <lineage>
        <taxon>Eukaryota</taxon>
        <taxon>Fungi</taxon>
        <taxon>Dikarya</taxon>
        <taxon>Basidiomycota</taxon>
        <taxon>Agaricomycotina</taxon>
        <taxon>Agaricomycetes</taxon>
        <taxon>Polyporales</taxon>
        <taxon>Fibroporiaceae</taxon>
        <taxon>Fibroporia</taxon>
    </lineage>
</organism>
<dbReference type="InParanoid" id="J4ICH1"/>
<evidence type="ECO:0000259" key="1">
    <source>
        <dbReference type="PROSITE" id="PS50181"/>
    </source>
</evidence>
<name>J4ICH1_9APHY</name>
<dbReference type="InterPro" id="IPR001810">
    <property type="entry name" value="F-box_dom"/>
</dbReference>
<dbReference type="GeneID" id="24101301"/>
<evidence type="ECO:0000313" key="3">
    <source>
        <dbReference type="Proteomes" id="UP000006352"/>
    </source>
</evidence>
<dbReference type="HOGENOM" id="CLU_019366_1_0_1"/>
<protein>
    <recommendedName>
        <fullName evidence="1">F-box domain-containing protein</fullName>
    </recommendedName>
</protein>
<dbReference type="PROSITE" id="PS50181">
    <property type="entry name" value="FBOX"/>
    <property type="match status" value="1"/>
</dbReference>
<dbReference type="OrthoDB" id="3226064at2759"/>
<gene>
    <name evidence="2" type="ORF">FIBRA_08661</name>
</gene>
<dbReference type="AlphaFoldDB" id="J4ICH1"/>
<dbReference type="SUPFAM" id="SSF81383">
    <property type="entry name" value="F-box domain"/>
    <property type="match status" value="1"/>
</dbReference>
<feature type="domain" description="F-box" evidence="1">
    <location>
        <begin position="4"/>
        <end position="53"/>
    </location>
</feature>
<dbReference type="EMBL" id="HE797315">
    <property type="protein sequence ID" value="CCM06401.1"/>
    <property type="molecule type" value="Genomic_DNA"/>
</dbReference>
<sequence>MAQSPPLFWLPSELTERILLCCHPHEVASFAETCRMAYTLVYKAEDSFLWRELFLAQPFDDLRKAPPRPGNPASAKLEWRAELQRRLEAESVVRKGITGPRLLRALETLVSVVETALPLSDGPDADHSHNLLWLDGLLHRARFDEDELSELERQLLGRLRTYLALTYETGSGTKDAASVRRLNEIRRQSRCFVYDLRKYTAHTEYGPFRCGAGGALCVDWEHMEHVLNVVALKLRELPDLALRLYSKPRPGLTATQAFSAPFSHDRAPHDWAGVAGVWRRFVCFMDYRDLFTFNYSVQAGPRDPSFFDDDYVEAIRPVELRLDVLDPAAAAAKASTAGIETVDARYPPTFFKGVSRGSHNSDAVVEGTVYLLADGAIRWTFVTKYDGLMQWSAEAVQVGNVCSAAGVAGIWTGAFHDEGDPAGPFWMWKVPAALPAELF</sequence>
<proteinExistence type="predicted"/>
<keyword evidence="3" id="KW-1185">Reference proteome</keyword>
<dbReference type="RefSeq" id="XP_012185684.1">
    <property type="nucleotide sequence ID" value="XM_012330294.1"/>
</dbReference>
<dbReference type="STRING" id="599839.J4ICH1"/>
<evidence type="ECO:0000313" key="2">
    <source>
        <dbReference type="EMBL" id="CCM06401.1"/>
    </source>
</evidence>